<evidence type="ECO:0000259" key="7">
    <source>
        <dbReference type="PROSITE" id="PS51162"/>
    </source>
</evidence>
<feature type="disulfide bond" evidence="5">
    <location>
        <begin position="55"/>
        <end position="62"/>
    </location>
</feature>
<dbReference type="InterPro" id="IPR000716">
    <property type="entry name" value="Thyroglobulin_1"/>
</dbReference>
<evidence type="ECO:0000313" key="8">
    <source>
        <dbReference type="EMBL" id="JAV47659.1"/>
    </source>
</evidence>
<feature type="disulfide bond" evidence="5">
    <location>
        <begin position="115"/>
        <end position="122"/>
    </location>
</feature>
<feature type="domain" description="Thyroglobulin type-1" evidence="7">
    <location>
        <begin position="21"/>
        <end position="72"/>
    </location>
</feature>
<dbReference type="InterPro" id="IPR036857">
    <property type="entry name" value="Thyroglobulin_1_sf"/>
</dbReference>
<reference evidence="8" key="1">
    <citation type="submission" date="2016-11" db="EMBL/GenBank/DDBJ databases">
        <title>Venom-gland transcriptomics and venom proteomics of the black-back scorpion (Hadrurus spadix) reveal detectability challenges and an unexplored realm of animal toxin diversity.</title>
        <authorList>
            <person name="Rokyta D.R."/>
            <person name="Ward M.J."/>
        </authorList>
    </citation>
    <scope>NUCLEOTIDE SEQUENCE</scope>
    <source>
        <tissue evidence="8">Venom gland</tissue>
    </source>
</reference>
<evidence type="ECO:0000256" key="4">
    <source>
        <dbReference type="ARBA" id="ARBA00023157"/>
    </source>
</evidence>
<keyword evidence="3" id="KW-0677">Repeat</keyword>
<dbReference type="GO" id="GO:0035592">
    <property type="term" value="P:establishment of protein localization to extracellular region"/>
    <property type="evidence" value="ECO:0007669"/>
    <property type="project" value="TreeGrafter"/>
</dbReference>
<dbReference type="GO" id="GO:0005615">
    <property type="term" value="C:extracellular space"/>
    <property type="evidence" value="ECO:0007669"/>
    <property type="project" value="TreeGrafter"/>
</dbReference>
<dbReference type="SUPFAM" id="SSF57610">
    <property type="entry name" value="Thyroglobulin type-1 domain"/>
    <property type="match status" value="2"/>
</dbReference>
<keyword evidence="2" id="KW-0964">Secreted</keyword>
<proteinExistence type="predicted"/>
<name>A0A1W7R943_9SCOR</name>
<keyword evidence="4 5" id="KW-1015">Disulfide bond</keyword>
<dbReference type="PROSITE" id="PS00484">
    <property type="entry name" value="THYROGLOBULIN_1_1"/>
    <property type="match status" value="1"/>
</dbReference>
<evidence type="ECO:0000256" key="2">
    <source>
        <dbReference type="ARBA" id="ARBA00022525"/>
    </source>
</evidence>
<keyword evidence="6" id="KW-0732">Signal</keyword>
<sequence length="141" mass="15950">MKLFILVCFMLVLVTLSLAEQTPCQEKREKILSQNLDVEVIPECEENGSYKDKQCKKNGVDCQCWRTDGTPINDFSPNLKACSCIRSKDNANRPHLIGNYKPQCEADGTYRLTQCWGSVGSCWCVDAEGRKLPNKHFPVDC</sequence>
<dbReference type="Gene3D" id="4.10.800.10">
    <property type="entry name" value="Thyroglobulin type-1"/>
    <property type="match status" value="2"/>
</dbReference>
<feature type="chain" id="PRO_5013207384" evidence="6">
    <location>
        <begin position="20"/>
        <end position="141"/>
    </location>
</feature>
<dbReference type="PROSITE" id="PS51162">
    <property type="entry name" value="THYROGLOBULIN_1_2"/>
    <property type="match status" value="2"/>
</dbReference>
<comment type="subcellular location">
    <subcellularLocation>
        <location evidence="1">Secreted</location>
    </subcellularLocation>
</comment>
<organism evidence="8">
    <name type="scientific">Hadrurus spadix</name>
    <dbReference type="NCBI Taxonomy" id="141984"/>
    <lineage>
        <taxon>Eukaryota</taxon>
        <taxon>Metazoa</taxon>
        <taxon>Ecdysozoa</taxon>
        <taxon>Arthropoda</taxon>
        <taxon>Chelicerata</taxon>
        <taxon>Arachnida</taxon>
        <taxon>Scorpiones</taxon>
        <taxon>Iurida</taxon>
        <taxon>Iuroidea</taxon>
        <taxon>Hadrurus</taxon>
    </lineage>
</organism>
<dbReference type="CDD" id="cd00191">
    <property type="entry name" value="TY"/>
    <property type="match status" value="1"/>
</dbReference>
<dbReference type="Pfam" id="PF00086">
    <property type="entry name" value="Thyroglobulin_1"/>
    <property type="match status" value="2"/>
</dbReference>
<evidence type="ECO:0000256" key="3">
    <source>
        <dbReference type="ARBA" id="ARBA00022737"/>
    </source>
</evidence>
<evidence type="ECO:0000256" key="5">
    <source>
        <dbReference type="PROSITE-ProRule" id="PRU00500"/>
    </source>
</evidence>
<evidence type="ECO:0000256" key="1">
    <source>
        <dbReference type="ARBA" id="ARBA00004613"/>
    </source>
</evidence>
<feature type="domain" description="Thyroglobulin type-1" evidence="7">
    <location>
        <begin position="81"/>
        <end position="141"/>
    </location>
</feature>
<comment type="caution">
    <text evidence="5">Lacks conserved residue(s) required for the propagation of feature annotation.</text>
</comment>
<dbReference type="PANTHER" id="PTHR12352:SF25">
    <property type="entry name" value="SPARC_OSTEONECTIN, CWCV AND KAZAL LIKE DOMAINS PROTEOGLYCAN 1"/>
    <property type="match status" value="1"/>
</dbReference>
<dbReference type="SMART" id="SM00211">
    <property type="entry name" value="TY"/>
    <property type="match status" value="2"/>
</dbReference>
<feature type="signal peptide" evidence="6">
    <location>
        <begin position="1"/>
        <end position="19"/>
    </location>
</feature>
<dbReference type="AlphaFoldDB" id="A0A1W7R943"/>
<dbReference type="InterPro" id="IPR051950">
    <property type="entry name" value="Dev_reg/Prot_inhib"/>
</dbReference>
<dbReference type="EMBL" id="GFAH01000730">
    <property type="protein sequence ID" value="JAV47659.1"/>
    <property type="molecule type" value="Transcribed_RNA"/>
</dbReference>
<dbReference type="PANTHER" id="PTHR12352">
    <property type="entry name" value="SECRETED MODULAR CALCIUM-BINDING PROTEIN"/>
    <property type="match status" value="1"/>
</dbReference>
<protein>
    <submittedName>
        <fullName evidence="8">Venom protein</fullName>
    </submittedName>
</protein>
<accession>A0A1W7R943</accession>
<evidence type="ECO:0000256" key="6">
    <source>
        <dbReference type="SAM" id="SignalP"/>
    </source>
</evidence>